<evidence type="ECO:0000259" key="2">
    <source>
        <dbReference type="Pfam" id="PF00561"/>
    </source>
</evidence>
<comment type="caution">
    <text evidence="3">The sequence shown here is derived from an EMBL/GenBank/DDBJ whole genome shotgun (WGS) entry which is preliminary data.</text>
</comment>
<reference evidence="3" key="1">
    <citation type="submission" date="2023-05" db="EMBL/GenBank/DDBJ databases">
        <authorList>
            <person name="Zhang X."/>
        </authorList>
    </citation>
    <scope>NUCLEOTIDE SEQUENCE</scope>
    <source>
        <strain evidence="3">BD1B2-1</strain>
    </source>
</reference>
<dbReference type="PRINTS" id="PR00412">
    <property type="entry name" value="EPOXHYDRLASE"/>
</dbReference>
<organism evidence="3 4">
    <name type="scientific">Xanthocytophaga agilis</name>
    <dbReference type="NCBI Taxonomy" id="3048010"/>
    <lineage>
        <taxon>Bacteria</taxon>
        <taxon>Pseudomonadati</taxon>
        <taxon>Bacteroidota</taxon>
        <taxon>Cytophagia</taxon>
        <taxon>Cytophagales</taxon>
        <taxon>Rhodocytophagaceae</taxon>
        <taxon>Xanthocytophaga</taxon>
    </lineage>
</organism>
<dbReference type="SUPFAM" id="SSF53474">
    <property type="entry name" value="alpha/beta-Hydrolases"/>
    <property type="match status" value="1"/>
</dbReference>
<protein>
    <submittedName>
        <fullName evidence="3">Alpha/beta fold hydrolase</fullName>
    </submittedName>
</protein>
<dbReference type="AlphaFoldDB" id="A0AAE3R4U5"/>
<evidence type="ECO:0000256" key="1">
    <source>
        <dbReference type="ARBA" id="ARBA00022801"/>
    </source>
</evidence>
<dbReference type="Gene3D" id="3.40.50.1820">
    <property type="entry name" value="alpha/beta hydrolase"/>
    <property type="match status" value="1"/>
</dbReference>
<dbReference type="Pfam" id="PF00561">
    <property type="entry name" value="Abhydrolase_1"/>
    <property type="match status" value="1"/>
</dbReference>
<dbReference type="EMBL" id="JASJOU010000002">
    <property type="protein sequence ID" value="MDJ1500873.1"/>
    <property type="molecule type" value="Genomic_DNA"/>
</dbReference>
<dbReference type="Proteomes" id="UP001232063">
    <property type="component" value="Unassembled WGS sequence"/>
</dbReference>
<feature type="domain" description="AB hydrolase-1" evidence="2">
    <location>
        <begin position="12"/>
        <end position="113"/>
    </location>
</feature>
<dbReference type="PANTHER" id="PTHR46118">
    <property type="entry name" value="PROTEIN ABHD11"/>
    <property type="match status" value="1"/>
</dbReference>
<keyword evidence="1 3" id="KW-0378">Hydrolase</keyword>
<dbReference type="GO" id="GO:0016787">
    <property type="term" value="F:hydrolase activity"/>
    <property type="evidence" value="ECO:0007669"/>
    <property type="project" value="UniProtKB-KW"/>
</dbReference>
<accession>A0AAE3R4U5</accession>
<gene>
    <name evidence="3" type="ORF">QNI22_09450</name>
</gene>
<name>A0AAE3R4U5_9BACT</name>
<evidence type="ECO:0000313" key="3">
    <source>
        <dbReference type="EMBL" id="MDJ1500873.1"/>
    </source>
</evidence>
<dbReference type="RefSeq" id="WP_314510400.1">
    <property type="nucleotide sequence ID" value="NZ_JASJOU010000002.1"/>
</dbReference>
<dbReference type="InterPro" id="IPR000073">
    <property type="entry name" value="AB_hydrolase_1"/>
</dbReference>
<dbReference type="InterPro" id="IPR000639">
    <property type="entry name" value="Epox_hydrolase-like"/>
</dbReference>
<keyword evidence="4" id="KW-1185">Reference proteome</keyword>
<evidence type="ECO:0000313" key="4">
    <source>
        <dbReference type="Proteomes" id="UP001232063"/>
    </source>
</evidence>
<dbReference type="PANTHER" id="PTHR46118:SF4">
    <property type="entry name" value="PROTEIN ABHD11"/>
    <property type="match status" value="1"/>
</dbReference>
<dbReference type="InterPro" id="IPR029058">
    <property type="entry name" value="AB_hydrolase_fold"/>
</dbReference>
<sequence>MQLNYKVLGEGKPLIIMHGIFGLMDNWMGLSKVLSQNYKVYLLDLRNHGRSPHSDEFDYEAMSQDLRKFMEEHSIENPHIIGHSMGGKVAMYFAGRFQPELFDKMVIVDIAPKYYPVHHRSILDALQSIDLQSLQSRTQADEVLARSIPEMDVRQFLLKNLYRKDEGGFGWRFNLNILNQEIENVGEGLPEHFYSERPFLFIRGGLSHYIKDGDMDLILKHFPNARLETVAGAGHWVHAEKPEELLTLVQDFIR</sequence>
<proteinExistence type="predicted"/>